<accession>A0A381PVY4</accession>
<organism evidence="1">
    <name type="scientific">marine metagenome</name>
    <dbReference type="NCBI Taxonomy" id="408172"/>
    <lineage>
        <taxon>unclassified sequences</taxon>
        <taxon>metagenomes</taxon>
        <taxon>ecological metagenomes</taxon>
    </lineage>
</organism>
<dbReference type="EMBL" id="UINC01001102">
    <property type="protein sequence ID" value="SUZ70814.1"/>
    <property type="molecule type" value="Genomic_DNA"/>
</dbReference>
<protein>
    <submittedName>
        <fullName evidence="1">Uncharacterized protein</fullName>
    </submittedName>
</protein>
<gene>
    <name evidence="1" type="ORF">METZ01_LOCUS23668</name>
</gene>
<feature type="non-terminal residue" evidence="1">
    <location>
        <position position="1"/>
    </location>
</feature>
<proteinExistence type="predicted"/>
<dbReference type="AlphaFoldDB" id="A0A381PVY4"/>
<name>A0A381PVY4_9ZZZZ</name>
<reference evidence="1" key="1">
    <citation type="submission" date="2018-05" db="EMBL/GenBank/DDBJ databases">
        <authorList>
            <person name="Lanie J.A."/>
            <person name="Ng W.-L."/>
            <person name="Kazmierczak K.M."/>
            <person name="Andrzejewski T.M."/>
            <person name="Davidsen T.M."/>
            <person name="Wayne K.J."/>
            <person name="Tettelin H."/>
            <person name="Glass J.I."/>
            <person name="Rusch D."/>
            <person name="Podicherti R."/>
            <person name="Tsui H.-C.T."/>
            <person name="Winkler M.E."/>
        </authorList>
    </citation>
    <scope>NUCLEOTIDE SEQUENCE</scope>
</reference>
<evidence type="ECO:0000313" key="1">
    <source>
        <dbReference type="EMBL" id="SUZ70814.1"/>
    </source>
</evidence>
<sequence length="56" mass="6201">VSLTPLVLGFLRDRKRWITVGGAARRSERHHGRRAEKLVARVAKLGPTLIKLGVST</sequence>